<feature type="domain" description="Glycosyltransferase 2-like" evidence="2">
    <location>
        <begin position="8"/>
        <end position="145"/>
    </location>
</feature>
<dbReference type="EMBL" id="RBKS01000001">
    <property type="protein sequence ID" value="RKR73320.1"/>
    <property type="molecule type" value="Genomic_DNA"/>
</dbReference>
<dbReference type="PANTHER" id="PTHR48090:SF7">
    <property type="entry name" value="RFBJ PROTEIN"/>
    <property type="match status" value="1"/>
</dbReference>
<proteinExistence type="inferred from homology"/>
<evidence type="ECO:0000256" key="1">
    <source>
        <dbReference type="ARBA" id="ARBA00006739"/>
    </source>
</evidence>
<evidence type="ECO:0000313" key="3">
    <source>
        <dbReference type="EMBL" id="RKR73320.1"/>
    </source>
</evidence>
<organism evidence="3 4">
    <name type="scientific">Frondihabitans australicus</name>
    <dbReference type="NCBI Taxonomy" id="386892"/>
    <lineage>
        <taxon>Bacteria</taxon>
        <taxon>Bacillati</taxon>
        <taxon>Actinomycetota</taxon>
        <taxon>Actinomycetes</taxon>
        <taxon>Micrococcales</taxon>
        <taxon>Microbacteriaceae</taxon>
        <taxon>Frondihabitans</taxon>
    </lineage>
</organism>
<gene>
    <name evidence="3" type="ORF">C8E83_0412</name>
</gene>
<reference evidence="3 4" key="1">
    <citation type="submission" date="2018-10" db="EMBL/GenBank/DDBJ databases">
        <title>Sequencing the genomes of 1000 actinobacteria strains.</title>
        <authorList>
            <person name="Klenk H.-P."/>
        </authorList>
    </citation>
    <scope>NUCLEOTIDE SEQUENCE [LARGE SCALE GENOMIC DNA]</scope>
    <source>
        <strain evidence="3 4">DSM 17894</strain>
    </source>
</reference>
<dbReference type="InterPro" id="IPR029044">
    <property type="entry name" value="Nucleotide-diphossugar_trans"/>
</dbReference>
<dbReference type="Gene3D" id="3.90.550.10">
    <property type="entry name" value="Spore Coat Polysaccharide Biosynthesis Protein SpsA, Chain A"/>
    <property type="match status" value="1"/>
</dbReference>
<keyword evidence="3" id="KW-0808">Transferase</keyword>
<dbReference type="Proteomes" id="UP000280008">
    <property type="component" value="Unassembled WGS sequence"/>
</dbReference>
<evidence type="ECO:0000259" key="2">
    <source>
        <dbReference type="Pfam" id="PF00535"/>
    </source>
</evidence>
<dbReference type="GO" id="GO:0016740">
    <property type="term" value="F:transferase activity"/>
    <property type="evidence" value="ECO:0007669"/>
    <property type="project" value="UniProtKB-KW"/>
</dbReference>
<dbReference type="PANTHER" id="PTHR48090">
    <property type="entry name" value="UNDECAPRENYL-PHOSPHATE 4-DEOXY-4-FORMAMIDO-L-ARABINOSE TRANSFERASE-RELATED"/>
    <property type="match status" value="1"/>
</dbReference>
<dbReference type="InterPro" id="IPR050256">
    <property type="entry name" value="Glycosyltransferase_2"/>
</dbReference>
<protein>
    <submittedName>
        <fullName evidence="3">Glycosyltransferase involved in cell wall biosynthesis</fullName>
    </submittedName>
</protein>
<name>A0A495ICF3_9MICO</name>
<dbReference type="SUPFAM" id="SSF53448">
    <property type="entry name" value="Nucleotide-diphospho-sugar transferases"/>
    <property type="match status" value="1"/>
</dbReference>
<dbReference type="OrthoDB" id="9797819at2"/>
<accession>A0A495ICF3</accession>
<keyword evidence="4" id="KW-1185">Reference proteome</keyword>
<dbReference type="InterPro" id="IPR001173">
    <property type="entry name" value="Glyco_trans_2-like"/>
</dbReference>
<comment type="caution">
    <text evidence="3">The sequence shown here is derived from an EMBL/GenBank/DDBJ whole genome shotgun (WGS) entry which is preliminary data.</text>
</comment>
<comment type="similarity">
    <text evidence="1">Belongs to the glycosyltransferase 2 family.</text>
</comment>
<sequence length="244" mass="26027">MICMNVDVVLPCLNEARALPSVLSRLPEGYRAIVVDNGSTDGSADIARSLGATVVSEPIRGFGSACAAGVAASTAEFIAFCDADDSMDPRDLVPLVERVARGEVDLALGRRRPVSAGAWSLHARLANRALAFLLRRATGYRLTDLGPLRVMRRADLLGLELEDRRSGYPLEMVLASRRAGLRVDESDIDYAPRVGASKVTGTIRGTVTAIADMSRLLRAYDVESDLLGAATGATSARLTEGVRR</sequence>
<dbReference type="AlphaFoldDB" id="A0A495ICF3"/>
<evidence type="ECO:0000313" key="4">
    <source>
        <dbReference type="Proteomes" id="UP000280008"/>
    </source>
</evidence>
<dbReference type="CDD" id="cd04179">
    <property type="entry name" value="DPM_DPG-synthase_like"/>
    <property type="match status" value="1"/>
</dbReference>
<dbReference type="Pfam" id="PF00535">
    <property type="entry name" value="Glycos_transf_2"/>
    <property type="match status" value="1"/>
</dbReference>